<accession>A0A8H5XAB0</accession>
<name>A0A8H5XAB0_9HYPO</name>
<dbReference type="Proteomes" id="UP000562682">
    <property type="component" value="Unassembled WGS sequence"/>
</dbReference>
<proteinExistence type="predicted"/>
<keyword evidence="2" id="KW-1185">Reference proteome</keyword>
<evidence type="ECO:0000313" key="2">
    <source>
        <dbReference type="Proteomes" id="UP000562682"/>
    </source>
</evidence>
<dbReference type="AlphaFoldDB" id="A0A8H5XAB0"/>
<reference evidence="1 2" key="1">
    <citation type="submission" date="2020-05" db="EMBL/GenBank/DDBJ databases">
        <title>Identification and distribution of gene clusters putatively required for synthesis of sphingolipid metabolism inhibitors in phylogenetically diverse species of the filamentous fungus Fusarium.</title>
        <authorList>
            <person name="Kim H.-S."/>
            <person name="Busman M."/>
            <person name="Brown D.W."/>
            <person name="Divon H."/>
            <person name="Uhlig S."/>
            <person name="Proctor R.H."/>
        </authorList>
    </citation>
    <scope>NUCLEOTIDE SEQUENCE [LARGE SCALE GENOMIC DNA]</scope>
    <source>
        <strain evidence="1 2">NRRL 25311</strain>
    </source>
</reference>
<organism evidence="1 2">
    <name type="scientific">Fusarium denticulatum</name>
    <dbReference type="NCBI Taxonomy" id="48507"/>
    <lineage>
        <taxon>Eukaryota</taxon>
        <taxon>Fungi</taxon>
        <taxon>Dikarya</taxon>
        <taxon>Ascomycota</taxon>
        <taxon>Pezizomycotina</taxon>
        <taxon>Sordariomycetes</taxon>
        <taxon>Hypocreomycetidae</taxon>
        <taxon>Hypocreales</taxon>
        <taxon>Nectriaceae</taxon>
        <taxon>Fusarium</taxon>
        <taxon>Fusarium fujikuroi species complex</taxon>
    </lineage>
</organism>
<dbReference type="EMBL" id="JAAOAK010000134">
    <property type="protein sequence ID" value="KAF5687079.1"/>
    <property type="molecule type" value="Genomic_DNA"/>
</dbReference>
<protein>
    <submittedName>
        <fullName evidence="1">Uncharacterized protein</fullName>
    </submittedName>
</protein>
<gene>
    <name evidence="1" type="ORF">FDENT_5552</name>
</gene>
<sequence>MAETLCGGREEVTIETTTSSNITTLSSLLRTRACRSLGIFSAATQYINPPSHPSPYLLSSSLSIDYTTITMPSRAVRKSKFVVIDSDEDDELMVQAPRNICLQASELSSSHLKAALTSYLSNRSRIPLLVPQHLLTRTGEKKTQKLTTWVYDYNRELPYYILSI</sequence>
<comment type="caution">
    <text evidence="1">The sequence shown here is derived from an EMBL/GenBank/DDBJ whole genome shotgun (WGS) entry which is preliminary data.</text>
</comment>
<evidence type="ECO:0000313" key="1">
    <source>
        <dbReference type="EMBL" id="KAF5687079.1"/>
    </source>
</evidence>